<dbReference type="Proteomes" id="UP000672657">
    <property type="component" value="Unassembled WGS sequence"/>
</dbReference>
<organism evidence="1 2">
    <name type="scientific">Cupriavidus numazuensis</name>
    <dbReference type="NCBI Taxonomy" id="221992"/>
    <lineage>
        <taxon>Bacteria</taxon>
        <taxon>Pseudomonadati</taxon>
        <taxon>Pseudomonadota</taxon>
        <taxon>Betaproteobacteria</taxon>
        <taxon>Burkholderiales</taxon>
        <taxon>Burkholderiaceae</taxon>
        <taxon>Cupriavidus</taxon>
    </lineage>
</organism>
<gene>
    <name evidence="1" type="ORF">LMG26411_07931</name>
</gene>
<reference evidence="1 2" key="1">
    <citation type="submission" date="2021-03" db="EMBL/GenBank/DDBJ databases">
        <authorList>
            <person name="Peeters C."/>
        </authorList>
    </citation>
    <scope>NUCLEOTIDE SEQUENCE [LARGE SCALE GENOMIC DNA]</scope>
    <source>
        <strain evidence="1 2">LMG 26411</strain>
    </source>
</reference>
<comment type="caution">
    <text evidence="1">The sequence shown here is derived from an EMBL/GenBank/DDBJ whole genome shotgun (WGS) entry which is preliminary data.</text>
</comment>
<sequence>MRHFPCHKYRAIPPRIRMPCLVCRQAHSFSSCAAFRYHCSLLRLLPRLLRCTDLVFDPPGGISPHRQVPTQAQTAAWCACESIGANNMKLPFILALATAAIAGCAAPSPFTPPPTQDTRAVGQSKLEPKAAAECIGKQWMQSSGQQVWMQYMLANDQAFDVYVPGQQPPAGAAAVVRKSPAGAGSWLGFRGADSGAAGAISQCQ</sequence>
<protein>
    <recommendedName>
        <fullName evidence="3">Lipoprotein</fullName>
    </recommendedName>
</protein>
<evidence type="ECO:0008006" key="3">
    <source>
        <dbReference type="Google" id="ProtNLM"/>
    </source>
</evidence>
<evidence type="ECO:0000313" key="2">
    <source>
        <dbReference type="Proteomes" id="UP000672657"/>
    </source>
</evidence>
<accession>A0ABM8TWA1</accession>
<proteinExistence type="predicted"/>
<keyword evidence="2" id="KW-1185">Reference proteome</keyword>
<evidence type="ECO:0000313" key="1">
    <source>
        <dbReference type="EMBL" id="CAG2161009.1"/>
    </source>
</evidence>
<dbReference type="EMBL" id="CAJPVI010000103">
    <property type="protein sequence ID" value="CAG2161009.1"/>
    <property type="molecule type" value="Genomic_DNA"/>
</dbReference>
<name>A0ABM8TWA1_9BURK</name>